<keyword evidence="8 10" id="KW-0472">Membrane</keyword>
<dbReference type="InterPro" id="IPR041084">
    <property type="entry name" value="Ncstrn_small"/>
</dbReference>
<sequence>MWVSTLWFVAMLIHDSHSLYERVTEQVSVELSGFHICYSLLNGTHQTGCQSDQDGNIGIILYYEDIRLIQHFDEICVDDGSCNNFIVVIKFDHLNEKSVELLRKSPVVKGMIVIERYASRGKPLSEDAASPNEQWSAYLDDPQWNAKHAIHPHGLRFLNWNKPIFHVSNESDVKILLNSCYKKFNEDALTVRRIQPPYCYAKLTSFMLSAGDAETCTRRETLFGGFSQSSTHLCDPVQDENVIGLVPPMEINETGRADVFLLSSRMDGFSSFTTDSGGDVSILTSLIATLAVGEAIGQKMEKFGKAARENRRHLMFGFFNGESLGYIGSSRAVWDIQNTAFPASFKKEFRRNVRPINLTDISIIMELQQIYARNDRTYFIHTDWDSYTAKKDLVDSVVSTVRNSSGMVKVEYRNPSPDSRVPPASCHAFLKANSTIPCVVVSSFDSEFNYNAINSMSDRIEPRDRKELALQVTAIASSALYASLGFVYNVDNVEDLKTEYKINSSYVDKLVECFVFAENWHTCELFKELLENSRDYSTGEKRVYTGTGSGYINIVKTLVGMLLVQAIGTTKPTKNVTSADQCNSLNLQQNVYRYVWMFDGSRNASFCYQSSTYLTTARSPAFDIEGYDWSSLQYSTWVESVWQPPKLTLFLVSDDWPAAVCLAVIVLIASAVLVWRVSEDWFESGPVRNDAAL</sequence>
<dbReference type="PANTHER" id="PTHR21092:SF0">
    <property type="entry name" value="NICASTRIN"/>
    <property type="match status" value="1"/>
</dbReference>
<evidence type="ECO:0000256" key="6">
    <source>
        <dbReference type="ARBA" id="ARBA00022976"/>
    </source>
</evidence>
<keyword evidence="7 10" id="KW-1133">Transmembrane helix</keyword>
<dbReference type="PANTHER" id="PTHR21092">
    <property type="entry name" value="NICASTRIN"/>
    <property type="match status" value="1"/>
</dbReference>
<dbReference type="InterPro" id="IPR008710">
    <property type="entry name" value="Nicastrin"/>
</dbReference>
<dbReference type="EMBL" id="AZBU02000001">
    <property type="protein sequence ID" value="TMS36722.1"/>
    <property type="molecule type" value="Genomic_DNA"/>
</dbReference>
<evidence type="ECO:0000256" key="10">
    <source>
        <dbReference type="SAM" id="Phobius"/>
    </source>
</evidence>
<gene>
    <name evidence="13" type="ORF">L596_003818</name>
</gene>
<evidence type="ECO:0000256" key="7">
    <source>
        <dbReference type="ARBA" id="ARBA00022989"/>
    </source>
</evidence>
<proteinExistence type="inferred from homology"/>
<evidence type="ECO:0000256" key="11">
    <source>
        <dbReference type="SAM" id="SignalP"/>
    </source>
</evidence>
<feature type="domain" description="Nicastrin small lobe" evidence="12">
    <location>
        <begin position="37"/>
        <end position="207"/>
    </location>
</feature>
<reference evidence="13 14" key="2">
    <citation type="journal article" date="2019" name="G3 (Bethesda)">
        <title>Hybrid Assembly of the Genome of the Entomopathogenic Nematode Steinernema carpocapsae Identifies the X-Chromosome.</title>
        <authorList>
            <person name="Serra L."/>
            <person name="Macchietto M."/>
            <person name="Macias-Munoz A."/>
            <person name="McGill C.J."/>
            <person name="Rodriguez I.M."/>
            <person name="Rodriguez B."/>
            <person name="Murad R."/>
            <person name="Mortazavi A."/>
        </authorList>
    </citation>
    <scope>NUCLEOTIDE SEQUENCE [LARGE SCALE GENOMIC DNA]</scope>
    <source>
        <strain evidence="13 14">ALL</strain>
    </source>
</reference>
<feature type="transmembrane region" description="Helical" evidence="10">
    <location>
        <begin position="656"/>
        <end position="675"/>
    </location>
</feature>
<dbReference type="GO" id="GO:0005886">
    <property type="term" value="C:plasma membrane"/>
    <property type="evidence" value="ECO:0007669"/>
    <property type="project" value="TreeGrafter"/>
</dbReference>
<dbReference type="Pfam" id="PF18266">
    <property type="entry name" value="Ncstrn_small"/>
    <property type="match status" value="1"/>
</dbReference>
<comment type="caution">
    <text evidence="13">The sequence shown here is derived from an EMBL/GenBank/DDBJ whole genome shotgun (WGS) entry which is preliminary data.</text>
</comment>
<keyword evidence="4 10" id="KW-0812">Transmembrane</keyword>
<dbReference type="GO" id="GO:0007219">
    <property type="term" value="P:Notch signaling pathway"/>
    <property type="evidence" value="ECO:0007669"/>
    <property type="project" value="UniProtKB-KW"/>
</dbReference>
<feature type="signal peptide" evidence="11">
    <location>
        <begin position="1"/>
        <end position="18"/>
    </location>
</feature>
<evidence type="ECO:0000256" key="3">
    <source>
        <dbReference type="ARBA" id="ARBA00015303"/>
    </source>
</evidence>
<feature type="chain" id="PRO_5020214782" description="Nicastrin" evidence="11">
    <location>
        <begin position="19"/>
        <end position="693"/>
    </location>
</feature>
<dbReference type="Pfam" id="PF05450">
    <property type="entry name" value="Nicastrin"/>
    <property type="match status" value="1"/>
</dbReference>
<reference evidence="13 14" key="1">
    <citation type="journal article" date="2015" name="Genome Biol.">
        <title>Comparative genomics of Steinernema reveals deeply conserved gene regulatory networks.</title>
        <authorList>
            <person name="Dillman A.R."/>
            <person name="Macchietto M."/>
            <person name="Porter C.F."/>
            <person name="Rogers A."/>
            <person name="Williams B."/>
            <person name="Antoshechkin I."/>
            <person name="Lee M.M."/>
            <person name="Goodwin Z."/>
            <person name="Lu X."/>
            <person name="Lewis E.E."/>
            <person name="Goodrich-Blair H."/>
            <person name="Stock S.P."/>
            <person name="Adams B.J."/>
            <person name="Sternberg P.W."/>
            <person name="Mortazavi A."/>
        </authorList>
    </citation>
    <scope>NUCLEOTIDE SEQUENCE [LARGE SCALE GENOMIC DNA]</scope>
    <source>
        <strain evidence="13 14">ALL</strain>
    </source>
</reference>
<dbReference type="STRING" id="34508.A0A4U8UTS0"/>
<evidence type="ECO:0000256" key="5">
    <source>
        <dbReference type="ARBA" id="ARBA00022729"/>
    </source>
</evidence>
<keyword evidence="6" id="KW-0914">Notch signaling pathway</keyword>
<comment type="subcellular location">
    <subcellularLocation>
        <location evidence="1">Membrane</location>
        <topology evidence="1">Single-pass type I membrane protein</topology>
    </subcellularLocation>
</comment>
<comment type="similarity">
    <text evidence="2">Belongs to the nicastrin family.</text>
</comment>
<keyword evidence="14" id="KW-1185">Reference proteome</keyword>
<dbReference type="Proteomes" id="UP000298663">
    <property type="component" value="Unassembled WGS sequence"/>
</dbReference>
<dbReference type="Gene3D" id="3.40.630.10">
    <property type="entry name" value="Zn peptidases"/>
    <property type="match status" value="1"/>
</dbReference>
<evidence type="ECO:0000256" key="8">
    <source>
        <dbReference type="ARBA" id="ARBA00023136"/>
    </source>
</evidence>
<evidence type="ECO:0000256" key="1">
    <source>
        <dbReference type="ARBA" id="ARBA00004479"/>
    </source>
</evidence>
<evidence type="ECO:0000259" key="12">
    <source>
        <dbReference type="Pfam" id="PF18266"/>
    </source>
</evidence>
<name>A0A4U8UTS0_STECR</name>
<evidence type="ECO:0000313" key="14">
    <source>
        <dbReference type="Proteomes" id="UP000298663"/>
    </source>
</evidence>
<evidence type="ECO:0000256" key="4">
    <source>
        <dbReference type="ARBA" id="ARBA00022692"/>
    </source>
</evidence>
<organism evidence="13 14">
    <name type="scientific">Steinernema carpocapsae</name>
    <name type="common">Entomopathogenic nematode</name>
    <dbReference type="NCBI Taxonomy" id="34508"/>
    <lineage>
        <taxon>Eukaryota</taxon>
        <taxon>Metazoa</taxon>
        <taxon>Ecdysozoa</taxon>
        <taxon>Nematoda</taxon>
        <taxon>Chromadorea</taxon>
        <taxon>Rhabditida</taxon>
        <taxon>Tylenchina</taxon>
        <taxon>Panagrolaimomorpha</taxon>
        <taxon>Strongyloidoidea</taxon>
        <taxon>Steinernematidae</taxon>
        <taxon>Steinernema</taxon>
    </lineage>
</organism>
<protein>
    <recommendedName>
        <fullName evidence="3">Nicastrin</fullName>
    </recommendedName>
</protein>
<dbReference type="OrthoDB" id="755951at2759"/>
<evidence type="ECO:0000313" key="13">
    <source>
        <dbReference type="EMBL" id="TMS36722.1"/>
    </source>
</evidence>
<dbReference type="GO" id="GO:0007220">
    <property type="term" value="P:Notch receptor processing"/>
    <property type="evidence" value="ECO:0007669"/>
    <property type="project" value="TreeGrafter"/>
</dbReference>
<keyword evidence="9" id="KW-0325">Glycoprotein</keyword>
<dbReference type="SUPFAM" id="SSF53187">
    <property type="entry name" value="Zn-dependent exopeptidases"/>
    <property type="match status" value="1"/>
</dbReference>
<dbReference type="AlphaFoldDB" id="A0A4U8UTS0"/>
<dbReference type="GO" id="GO:0016485">
    <property type="term" value="P:protein processing"/>
    <property type="evidence" value="ECO:0007669"/>
    <property type="project" value="InterPro"/>
</dbReference>
<evidence type="ECO:0000256" key="2">
    <source>
        <dbReference type="ARBA" id="ARBA00007717"/>
    </source>
</evidence>
<evidence type="ECO:0000256" key="9">
    <source>
        <dbReference type="ARBA" id="ARBA00023180"/>
    </source>
</evidence>
<accession>A0A4U8UTS0</accession>
<keyword evidence="5 11" id="KW-0732">Signal</keyword>